<dbReference type="EMBL" id="MU274900">
    <property type="protein sequence ID" value="KAI0094587.1"/>
    <property type="molecule type" value="Genomic_DNA"/>
</dbReference>
<accession>A0ACB8UJM5</accession>
<gene>
    <name evidence="1" type="ORF">BDY19DRAFT_913567</name>
</gene>
<protein>
    <submittedName>
        <fullName evidence="1">Uncharacterized protein</fullName>
    </submittedName>
</protein>
<organism evidence="1 2">
    <name type="scientific">Irpex rosettiformis</name>
    <dbReference type="NCBI Taxonomy" id="378272"/>
    <lineage>
        <taxon>Eukaryota</taxon>
        <taxon>Fungi</taxon>
        <taxon>Dikarya</taxon>
        <taxon>Basidiomycota</taxon>
        <taxon>Agaricomycotina</taxon>
        <taxon>Agaricomycetes</taxon>
        <taxon>Polyporales</taxon>
        <taxon>Irpicaceae</taxon>
        <taxon>Irpex</taxon>
    </lineage>
</organism>
<evidence type="ECO:0000313" key="2">
    <source>
        <dbReference type="Proteomes" id="UP001055072"/>
    </source>
</evidence>
<name>A0ACB8UJM5_9APHY</name>
<sequence>MPKRRRQAEEQYHVEVIEKARVSDEGDWWGGYSSEENSWEPTENVEGCKRLLKSFWENVGMDNQDHHPGDMVEPSREWIAQERAFFQEAFGGKSSKKSKHDHILDTTASSSTIAGPSTSSSNTKHIIGKATKHKAKPKKPGWELISLSDDSDDEPVIITAKKGKKRQSSVISITSDESETPLSRSVPTASKTRKIAGKGKAKEIAPTATKKKPSADHPPSTTAGVLSDSSDESGHDSLFSDRQSPAAQKDKSDVPTTGRAAAPKLSIKLPPAKSSAYVSQSATSPGVGTPQTASVSDARVPAHRERQANPKVQMIPMQLIDKTGTASIPTKQKIAEKSGHLTSKPSPVVTTVPTPAPTGTGDLFPPNRSLANLSFKKKSTTTTNTEASPVVPSPSTSRSTQPRSSFFPEKETVHSPVTESGAWGNNLGWGNDNGWDDAGGGWHDAPVSRRASEPESPMVLTPDTAPISRRAAPEIPRQSSMQQQQRSAPNPLHDAEMFLHDMMSDKMAAPMDESAPEEPLRAAPPTSSIAGAVAKKVPVFNLGFTKKWGWHGELYIEAGPDRADRLCNVSLSELTDARPMGLRLDILYTSDVSVLRLKKFHEMTDLYMLLRACAPVQQCCKVSHAAEGDFETITTLSAWMTRKSQFAYADVYLDNDAVGLLVIFPSAITEVCNIFKVPAYLRDKSSLLAALVPWSLSPNEMIENMWTQPTNRIPFKGEINPELLRIIEAQEKTRRLVKNPSFAAGLRIHKFTPEIYSFLTRTPRSYCIWHTSPGQKPDTSKPDGTQWETRGLVAVLEECYAKNAGHKADVRVVFVHVSALATFRKLPALAVRRLKQPDMRIYSYGSHTSVPPNRWGLREIYPIGGVITFTASALREDVFSACRLIKLAEQHPLWVSYVHPYVLAAIFKRDYSRHDPATVVERDDFVYKELLELIEDGSLSLLYAPPISRSPCLEKNRTDAYDDPQIKWAEWVLNRQFSERKEMLAECVNMFEAAHPNVSDKNFMNVVEKEVLADLGRMQLQPSIMDSYRRFVVITESRSEDLDGVELTPVQKFEFRDSWFPSSSPH</sequence>
<evidence type="ECO:0000313" key="1">
    <source>
        <dbReference type="EMBL" id="KAI0094587.1"/>
    </source>
</evidence>
<proteinExistence type="predicted"/>
<reference evidence="1" key="1">
    <citation type="journal article" date="2021" name="Environ. Microbiol.">
        <title>Gene family expansions and transcriptome signatures uncover fungal adaptations to wood decay.</title>
        <authorList>
            <person name="Hage H."/>
            <person name="Miyauchi S."/>
            <person name="Viragh M."/>
            <person name="Drula E."/>
            <person name="Min B."/>
            <person name="Chaduli D."/>
            <person name="Navarro D."/>
            <person name="Favel A."/>
            <person name="Norest M."/>
            <person name="Lesage-Meessen L."/>
            <person name="Balint B."/>
            <person name="Merenyi Z."/>
            <person name="de Eugenio L."/>
            <person name="Morin E."/>
            <person name="Martinez A.T."/>
            <person name="Baldrian P."/>
            <person name="Stursova M."/>
            <person name="Martinez M.J."/>
            <person name="Novotny C."/>
            <person name="Magnuson J.K."/>
            <person name="Spatafora J.W."/>
            <person name="Maurice S."/>
            <person name="Pangilinan J."/>
            <person name="Andreopoulos W."/>
            <person name="LaButti K."/>
            <person name="Hundley H."/>
            <person name="Na H."/>
            <person name="Kuo A."/>
            <person name="Barry K."/>
            <person name="Lipzen A."/>
            <person name="Henrissat B."/>
            <person name="Riley R."/>
            <person name="Ahrendt S."/>
            <person name="Nagy L.G."/>
            <person name="Grigoriev I.V."/>
            <person name="Martin F."/>
            <person name="Rosso M.N."/>
        </authorList>
    </citation>
    <scope>NUCLEOTIDE SEQUENCE</scope>
    <source>
        <strain evidence="1">CBS 384.51</strain>
    </source>
</reference>
<dbReference type="Proteomes" id="UP001055072">
    <property type="component" value="Unassembled WGS sequence"/>
</dbReference>
<keyword evidence="2" id="KW-1185">Reference proteome</keyword>
<comment type="caution">
    <text evidence="1">The sequence shown here is derived from an EMBL/GenBank/DDBJ whole genome shotgun (WGS) entry which is preliminary data.</text>
</comment>